<keyword evidence="2" id="KW-0804">Transcription</keyword>
<name>A0A367CAJ2_9ENTE</name>
<reference evidence="5 6" key="1">
    <citation type="submission" date="2015-06" db="EMBL/GenBank/DDBJ databases">
        <title>The Genome Sequence of Enterococcus durans 4EA1.</title>
        <authorList>
            <consortium name="The Broad Institute Genomics Platform"/>
            <consortium name="The Broad Institute Genome Sequencing Center for Infectious Disease"/>
            <person name="Earl A.M."/>
            <person name="Van Tyne D."/>
            <person name="Lebreton F."/>
            <person name="Saavedra J.T."/>
            <person name="Gilmore M.S."/>
            <person name="Manson Mcguire A."/>
            <person name="Clock S."/>
            <person name="Crupain M."/>
            <person name="Rangan U."/>
            <person name="Young S."/>
            <person name="Abouelleil A."/>
            <person name="Cao P."/>
            <person name="Chapman S.B."/>
            <person name="Griggs A."/>
            <person name="Priest M."/>
            <person name="Shea T."/>
            <person name="Wortman J."/>
            <person name="Nusbaum C."/>
            <person name="Birren B."/>
        </authorList>
    </citation>
    <scope>NUCLEOTIDE SEQUENCE [LARGE SCALE GENOMIC DNA]</scope>
    <source>
        <strain evidence="5 6">4EA1</strain>
    </source>
</reference>
<dbReference type="Pfam" id="PF08280">
    <property type="entry name" value="HTH_Mga"/>
    <property type="match status" value="1"/>
</dbReference>
<dbReference type="Proteomes" id="UP000252797">
    <property type="component" value="Unassembled WGS sequence"/>
</dbReference>
<dbReference type="EMBL" id="LEPB01000007">
    <property type="protein sequence ID" value="RCA09665.1"/>
    <property type="molecule type" value="Genomic_DNA"/>
</dbReference>
<dbReference type="InterPro" id="IPR050661">
    <property type="entry name" value="BglG_antiterminators"/>
</dbReference>
<evidence type="ECO:0000259" key="3">
    <source>
        <dbReference type="Pfam" id="PF05043"/>
    </source>
</evidence>
<feature type="domain" description="Mga helix-turn-helix" evidence="3">
    <location>
        <begin position="86"/>
        <end position="173"/>
    </location>
</feature>
<accession>A0A367CAJ2</accession>
<gene>
    <name evidence="5" type="ORF">EA71_02982</name>
</gene>
<dbReference type="STRING" id="53345.LIU_01510"/>
<dbReference type="PANTHER" id="PTHR30185">
    <property type="entry name" value="CRYPTIC BETA-GLUCOSIDE BGL OPERON ANTITERMINATOR"/>
    <property type="match status" value="1"/>
</dbReference>
<dbReference type="InterPro" id="IPR007737">
    <property type="entry name" value="Mga_HTH"/>
</dbReference>
<comment type="caution">
    <text evidence="5">The sequence shown here is derived from an EMBL/GenBank/DDBJ whole genome shotgun (WGS) entry which is preliminary data.</text>
</comment>
<evidence type="ECO:0000313" key="5">
    <source>
        <dbReference type="EMBL" id="RCA09665.1"/>
    </source>
</evidence>
<keyword evidence="1" id="KW-0805">Transcription regulation</keyword>
<evidence type="ECO:0000256" key="1">
    <source>
        <dbReference type="ARBA" id="ARBA00023015"/>
    </source>
</evidence>
<sequence length="489" mass="57598">MTVRYIYSSEREGKNDMGLLEKQLERQITLLYLLNIESSNISELARKLNITDKTITADIDHFNVSCFPAHIGINHYKEASLRIPKNINLDDIYVKILNSSINVKILKHIFIAEPTLNDISTELFLSKTSIRRIVTKINTYFLHEKMDIQIDLDTKLVIVGNETKIRRLFASMFKEMYRVKEFTYFDTIYQLLRRCLKTQKKAASTPKIIYSVYYIFVSIIRVGNKHFIPAIELINKEEVVDTVYKIIHDDTVFGTLMNQKYKFNVNKVNVANVISSYFGLLFTDNPREYGAMPTKIEKFLTHFYYLLNIDSAVNKRKVDYFLDYINFYKELMIFKVSYADIFYQKMMKTNPKIWQAYHLALATSELHFIEQSELLHKDLFLELIISSPQLLRMIEPKIQEKSILVLSTQEVGLALLYKKLILNKYPFFKNIDIYEKDIFAIDYQIVNKYDLVLTDLSLNFERITSEILKISKVPTPIFWTNFEECLYSS</sequence>
<evidence type="ECO:0008006" key="7">
    <source>
        <dbReference type="Google" id="ProtNLM"/>
    </source>
</evidence>
<organism evidence="5 6">
    <name type="scientific">Enterococcus durans</name>
    <dbReference type="NCBI Taxonomy" id="53345"/>
    <lineage>
        <taxon>Bacteria</taxon>
        <taxon>Bacillati</taxon>
        <taxon>Bacillota</taxon>
        <taxon>Bacilli</taxon>
        <taxon>Lactobacillales</taxon>
        <taxon>Enterococcaceae</taxon>
        <taxon>Enterococcus</taxon>
    </lineage>
</organism>
<evidence type="ECO:0000259" key="4">
    <source>
        <dbReference type="Pfam" id="PF08280"/>
    </source>
</evidence>
<dbReference type="Pfam" id="PF05043">
    <property type="entry name" value="Mga"/>
    <property type="match status" value="1"/>
</dbReference>
<dbReference type="InterPro" id="IPR013199">
    <property type="entry name" value="HTH_Mga_DNA-bd_dom"/>
</dbReference>
<evidence type="ECO:0000256" key="2">
    <source>
        <dbReference type="ARBA" id="ARBA00023163"/>
    </source>
</evidence>
<dbReference type="PANTHER" id="PTHR30185:SF18">
    <property type="entry name" value="TRANSCRIPTIONAL REGULATOR MTLR"/>
    <property type="match status" value="1"/>
</dbReference>
<evidence type="ECO:0000313" key="6">
    <source>
        <dbReference type="Proteomes" id="UP000252797"/>
    </source>
</evidence>
<proteinExistence type="predicted"/>
<dbReference type="AlphaFoldDB" id="A0A367CAJ2"/>
<protein>
    <recommendedName>
        <fullName evidence="7">Mga helix-turn-helix domain-containing protein</fullName>
    </recommendedName>
</protein>
<feature type="domain" description="M protein trans-acting positive regulator (MGA) HTH" evidence="4">
    <location>
        <begin position="21"/>
        <end position="78"/>
    </location>
</feature>